<reference evidence="4" key="2">
    <citation type="journal article" date="2017" name="Nat. Plants">
        <title>The Aegilops tauschii genome reveals multiple impacts of transposons.</title>
        <authorList>
            <person name="Zhao G."/>
            <person name="Zou C."/>
            <person name="Li K."/>
            <person name="Wang K."/>
            <person name="Li T."/>
            <person name="Gao L."/>
            <person name="Zhang X."/>
            <person name="Wang H."/>
            <person name="Yang Z."/>
            <person name="Liu X."/>
            <person name="Jiang W."/>
            <person name="Mao L."/>
            <person name="Kong X."/>
            <person name="Jiao Y."/>
            <person name="Jia J."/>
        </authorList>
    </citation>
    <scope>NUCLEOTIDE SEQUENCE [LARGE SCALE GENOMIC DNA]</scope>
    <source>
        <strain evidence="4">cv. AL8/78</strain>
    </source>
</reference>
<evidence type="ECO:0000313" key="3">
    <source>
        <dbReference type="EnsemblPlants" id="AET1Gv20216200.6"/>
    </source>
</evidence>
<keyword evidence="2" id="KW-1133">Transmembrane helix</keyword>
<feature type="compositionally biased region" description="Basic and acidic residues" evidence="1">
    <location>
        <begin position="12"/>
        <end position="26"/>
    </location>
</feature>
<evidence type="ECO:0000313" key="4">
    <source>
        <dbReference type="Proteomes" id="UP000015105"/>
    </source>
</evidence>
<dbReference type="AlphaFoldDB" id="A0A452XYD3"/>
<keyword evidence="4" id="KW-1185">Reference proteome</keyword>
<dbReference type="Gramene" id="AET1Gv20216200.6">
    <property type="protein sequence ID" value="AET1Gv20216200.6"/>
    <property type="gene ID" value="AET1Gv20216200"/>
</dbReference>
<feature type="region of interest" description="Disordered" evidence="1">
    <location>
        <begin position="1"/>
        <end position="33"/>
    </location>
</feature>
<evidence type="ECO:0000256" key="1">
    <source>
        <dbReference type="SAM" id="MobiDB-lite"/>
    </source>
</evidence>
<reference evidence="3" key="4">
    <citation type="submission" date="2019-03" db="UniProtKB">
        <authorList>
            <consortium name="EnsemblPlants"/>
        </authorList>
    </citation>
    <scope>IDENTIFICATION</scope>
</reference>
<accession>A0A452XYD3</accession>
<reference evidence="3" key="3">
    <citation type="journal article" date="2017" name="Nature">
        <title>Genome sequence of the progenitor of the wheat D genome Aegilops tauschii.</title>
        <authorList>
            <person name="Luo M.C."/>
            <person name="Gu Y.Q."/>
            <person name="Puiu D."/>
            <person name="Wang H."/>
            <person name="Twardziok S.O."/>
            <person name="Deal K.R."/>
            <person name="Huo N."/>
            <person name="Zhu T."/>
            <person name="Wang L."/>
            <person name="Wang Y."/>
            <person name="McGuire P.E."/>
            <person name="Liu S."/>
            <person name="Long H."/>
            <person name="Ramasamy R.K."/>
            <person name="Rodriguez J.C."/>
            <person name="Van S.L."/>
            <person name="Yuan L."/>
            <person name="Wang Z."/>
            <person name="Xia Z."/>
            <person name="Xiao L."/>
            <person name="Anderson O.D."/>
            <person name="Ouyang S."/>
            <person name="Liang Y."/>
            <person name="Zimin A.V."/>
            <person name="Pertea G."/>
            <person name="Qi P."/>
            <person name="Bennetzen J.L."/>
            <person name="Dai X."/>
            <person name="Dawson M.W."/>
            <person name="Muller H.G."/>
            <person name="Kugler K."/>
            <person name="Rivarola-Duarte L."/>
            <person name="Spannagl M."/>
            <person name="Mayer K.F.X."/>
            <person name="Lu F.H."/>
            <person name="Bevan M.W."/>
            <person name="Leroy P."/>
            <person name="Li P."/>
            <person name="You F.M."/>
            <person name="Sun Q."/>
            <person name="Liu Z."/>
            <person name="Lyons E."/>
            <person name="Wicker T."/>
            <person name="Salzberg S.L."/>
            <person name="Devos K.M."/>
            <person name="Dvorak J."/>
        </authorList>
    </citation>
    <scope>NUCLEOTIDE SEQUENCE [LARGE SCALE GENOMIC DNA]</scope>
    <source>
        <strain evidence="3">cv. AL8/78</strain>
    </source>
</reference>
<sequence>GGHAHAFPFHRTNSDSPHRNRIDRSRPSHHPGVTPVFFPICLCKSKARHMILPRHARDPVRRSTQPIAARGATIIFILLFYKHPLLLLARRETNPRD</sequence>
<dbReference type="EnsemblPlants" id="AET1Gv20216200.6">
    <property type="protein sequence ID" value="AET1Gv20216200.6"/>
    <property type="gene ID" value="AET1Gv20216200"/>
</dbReference>
<dbReference type="Proteomes" id="UP000015105">
    <property type="component" value="Chromosome 1D"/>
</dbReference>
<organism evidence="3 4">
    <name type="scientific">Aegilops tauschii subsp. strangulata</name>
    <name type="common">Goatgrass</name>
    <dbReference type="NCBI Taxonomy" id="200361"/>
    <lineage>
        <taxon>Eukaryota</taxon>
        <taxon>Viridiplantae</taxon>
        <taxon>Streptophyta</taxon>
        <taxon>Embryophyta</taxon>
        <taxon>Tracheophyta</taxon>
        <taxon>Spermatophyta</taxon>
        <taxon>Magnoliopsida</taxon>
        <taxon>Liliopsida</taxon>
        <taxon>Poales</taxon>
        <taxon>Poaceae</taxon>
        <taxon>BOP clade</taxon>
        <taxon>Pooideae</taxon>
        <taxon>Triticodae</taxon>
        <taxon>Triticeae</taxon>
        <taxon>Triticinae</taxon>
        <taxon>Aegilops</taxon>
    </lineage>
</organism>
<feature type="transmembrane region" description="Helical" evidence="2">
    <location>
        <begin position="67"/>
        <end position="89"/>
    </location>
</feature>
<reference evidence="3" key="5">
    <citation type="journal article" date="2021" name="G3 (Bethesda)">
        <title>Aegilops tauschii genome assembly Aet v5.0 features greater sequence contiguity and improved annotation.</title>
        <authorList>
            <person name="Wang L."/>
            <person name="Zhu T."/>
            <person name="Rodriguez J.C."/>
            <person name="Deal K.R."/>
            <person name="Dubcovsky J."/>
            <person name="McGuire P.E."/>
            <person name="Lux T."/>
            <person name="Spannagl M."/>
            <person name="Mayer K.F.X."/>
            <person name="Baldrich P."/>
            <person name="Meyers B.C."/>
            <person name="Huo N."/>
            <person name="Gu Y.Q."/>
            <person name="Zhou H."/>
            <person name="Devos K.M."/>
            <person name="Bennetzen J.L."/>
            <person name="Unver T."/>
            <person name="Budak H."/>
            <person name="Gulick P.J."/>
            <person name="Galiba G."/>
            <person name="Kalapos B."/>
            <person name="Nelson D.R."/>
            <person name="Li P."/>
            <person name="You F.M."/>
            <person name="Luo M.C."/>
            <person name="Dvorak J."/>
        </authorList>
    </citation>
    <scope>NUCLEOTIDE SEQUENCE [LARGE SCALE GENOMIC DNA]</scope>
    <source>
        <strain evidence="3">cv. AL8/78</strain>
    </source>
</reference>
<protein>
    <submittedName>
        <fullName evidence="3">Uncharacterized protein</fullName>
    </submittedName>
</protein>
<reference evidence="4" key="1">
    <citation type="journal article" date="2014" name="Science">
        <title>Ancient hybridizations among the ancestral genomes of bread wheat.</title>
        <authorList>
            <consortium name="International Wheat Genome Sequencing Consortium,"/>
            <person name="Marcussen T."/>
            <person name="Sandve S.R."/>
            <person name="Heier L."/>
            <person name="Spannagl M."/>
            <person name="Pfeifer M."/>
            <person name="Jakobsen K.S."/>
            <person name="Wulff B.B."/>
            <person name="Steuernagel B."/>
            <person name="Mayer K.F."/>
            <person name="Olsen O.A."/>
        </authorList>
    </citation>
    <scope>NUCLEOTIDE SEQUENCE [LARGE SCALE GENOMIC DNA]</scope>
    <source>
        <strain evidence="4">cv. AL8/78</strain>
    </source>
</reference>
<keyword evidence="2" id="KW-0812">Transmembrane</keyword>
<keyword evidence="2" id="KW-0472">Membrane</keyword>
<evidence type="ECO:0000256" key="2">
    <source>
        <dbReference type="SAM" id="Phobius"/>
    </source>
</evidence>
<proteinExistence type="predicted"/>
<name>A0A452XYD3_AEGTS</name>